<organism evidence="2 3">
    <name type="scientific">Phytophthora infestans (strain T30-4)</name>
    <name type="common">Potato late blight agent</name>
    <dbReference type="NCBI Taxonomy" id="403677"/>
    <lineage>
        <taxon>Eukaryota</taxon>
        <taxon>Sar</taxon>
        <taxon>Stramenopiles</taxon>
        <taxon>Oomycota</taxon>
        <taxon>Peronosporomycetes</taxon>
        <taxon>Peronosporales</taxon>
        <taxon>Peronosporaceae</taxon>
        <taxon>Phytophthora</taxon>
    </lineage>
</organism>
<dbReference type="Gene3D" id="1.10.287.1490">
    <property type="match status" value="1"/>
</dbReference>
<feature type="coiled-coil region" evidence="1">
    <location>
        <begin position="23"/>
        <end position="77"/>
    </location>
</feature>
<keyword evidence="1" id="KW-0175">Coiled coil</keyword>
<dbReference type="EMBL" id="DS028189">
    <property type="protein sequence ID" value="EEY68637.1"/>
    <property type="molecule type" value="Genomic_DNA"/>
</dbReference>
<dbReference type="AlphaFoldDB" id="D0NYL5"/>
<evidence type="ECO:0008006" key="4">
    <source>
        <dbReference type="Google" id="ProtNLM"/>
    </source>
</evidence>
<protein>
    <recommendedName>
        <fullName evidence="4">Myosin-like protein</fullName>
    </recommendedName>
</protein>
<dbReference type="OMA" id="VDECCKE"/>
<dbReference type="VEuPathDB" id="FungiDB:PITG_18393"/>
<dbReference type="InParanoid" id="D0NYL5"/>
<dbReference type="GeneID" id="9466347"/>
<proteinExistence type="predicted"/>
<gene>
    <name evidence="2" type="ORF">PITG_18393</name>
</gene>
<keyword evidence="3" id="KW-1185">Reference proteome</keyword>
<accession>D0NYL5</accession>
<evidence type="ECO:0000313" key="2">
    <source>
        <dbReference type="EMBL" id="EEY68637.1"/>
    </source>
</evidence>
<dbReference type="RefSeq" id="XP_002997540.1">
    <property type="nucleotide sequence ID" value="XM_002997494.1"/>
</dbReference>
<dbReference type="Proteomes" id="UP000006643">
    <property type="component" value="Unassembled WGS sequence"/>
</dbReference>
<reference evidence="3" key="1">
    <citation type="journal article" date="2009" name="Nature">
        <title>Genome sequence and analysis of the Irish potato famine pathogen Phytophthora infestans.</title>
        <authorList>
            <consortium name="The Broad Institute Genome Sequencing Platform"/>
            <person name="Haas B.J."/>
            <person name="Kamoun S."/>
            <person name="Zody M.C."/>
            <person name="Jiang R.H."/>
            <person name="Handsaker R.E."/>
            <person name="Cano L.M."/>
            <person name="Grabherr M."/>
            <person name="Kodira C.D."/>
            <person name="Raffaele S."/>
            <person name="Torto-Alalibo T."/>
            <person name="Bozkurt T.O."/>
            <person name="Ah-Fong A.M."/>
            <person name="Alvarado L."/>
            <person name="Anderson V.L."/>
            <person name="Armstrong M.R."/>
            <person name="Avrova A."/>
            <person name="Baxter L."/>
            <person name="Beynon J."/>
            <person name="Boevink P.C."/>
            <person name="Bollmann S.R."/>
            <person name="Bos J.I."/>
            <person name="Bulone V."/>
            <person name="Cai G."/>
            <person name="Cakir C."/>
            <person name="Carrington J.C."/>
            <person name="Chawner M."/>
            <person name="Conti L."/>
            <person name="Costanzo S."/>
            <person name="Ewan R."/>
            <person name="Fahlgren N."/>
            <person name="Fischbach M.A."/>
            <person name="Fugelstad J."/>
            <person name="Gilroy E.M."/>
            <person name="Gnerre S."/>
            <person name="Green P.J."/>
            <person name="Grenville-Briggs L.J."/>
            <person name="Griffith J."/>
            <person name="Grunwald N.J."/>
            <person name="Horn K."/>
            <person name="Horner N.R."/>
            <person name="Hu C.H."/>
            <person name="Huitema E."/>
            <person name="Jeong D.H."/>
            <person name="Jones A.M."/>
            <person name="Jones J.D."/>
            <person name="Jones R.W."/>
            <person name="Karlsson E.K."/>
            <person name="Kunjeti S.G."/>
            <person name="Lamour K."/>
            <person name="Liu Z."/>
            <person name="Ma L."/>
            <person name="Maclean D."/>
            <person name="Chibucos M.C."/>
            <person name="McDonald H."/>
            <person name="McWalters J."/>
            <person name="Meijer H.J."/>
            <person name="Morgan W."/>
            <person name="Morris P.F."/>
            <person name="Munro C.A."/>
            <person name="O'Neill K."/>
            <person name="Ospina-Giraldo M."/>
            <person name="Pinzon A."/>
            <person name="Pritchard L."/>
            <person name="Ramsahoye B."/>
            <person name="Ren Q."/>
            <person name="Restrepo S."/>
            <person name="Roy S."/>
            <person name="Sadanandom A."/>
            <person name="Savidor A."/>
            <person name="Schornack S."/>
            <person name="Schwartz D.C."/>
            <person name="Schumann U.D."/>
            <person name="Schwessinger B."/>
            <person name="Seyer L."/>
            <person name="Sharpe T."/>
            <person name="Silvar C."/>
            <person name="Song J."/>
            <person name="Studholme D.J."/>
            <person name="Sykes S."/>
            <person name="Thines M."/>
            <person name="van de Vondervoort P.J."/>
            <person name="Phuntumart V."/>
            <person name="Wawra S."/>
            <person name="Weide R."/>
            <person name="Win J."/>
            <person name="Young C."/>
            <person name="Zhou S."/>
            <person name="Fry W."/>
            <person name="Meyers B.C."/>
            <person name="van West P."/>
            <person name="Ristaino J."/>
            <person name="Govers F."/>
            <person name="Birch P.R."/>
            <person name="Whisson S.C."/>
            <person name="Judelson H.S."/>
            <person name="Nusbaum C."/>
        </authorList>
    </citation>
    <scope>NUCLEOTIDE SEQUENCE [LARGE SCALE GENOMIC DNA]</scope>
    <source>
        <strain evidence="3">T30-4</strain>
    </source>
</reference>
<dbReference type="HOGENOM" id="CLU_627739_0_0_1"/>
<name>D0NYL5_PHYIT</name>
<evidence type="ECO:0000313" key="3">
    <source>
        <dbReference type="Proteomes" id="UP000006643"/>
    </source>
</evidence>
<sequence length="437" mass="49313">MQKSRRRCYVIFQESKTQAEEVVNDLQESYFQLEVSLQSIQEQLAESELRAAALEKEQDFQEKVAALETELKELHETDSAEQTAAHKTIASVKAAEAEEAETLTYLCQELAEAEGFVMALVDECCKEGATQNMLSSSESRLSFRTAEYDTVTKALSELKIKHGAMRTQNDELGERIESLAAQKNHLVTQHSSELESAEETIRALKTSDAEVKECLTSVRQELAETEIRVEDFTGELSDKGVEIGKLTSEADGLHERIPALEGELQTLQSQRKAKCETAEETIASLKESEAETMEMLESIRAKWSETETHKISTEEKTETAKLTFEQNQYIAAELTKEKASLIANTSVYESTVTDLEINLQAEAHHLSDAVQQIETQLQLTIDALEKKLGTRLDELNDKEKEDDTLDESFDVRYESDEENEIIEDNRTKLVQRAKRVL</sequence>
<evidence type="ECO:0000256" key="1">
    <source>
        <dbReference type="SAM" id="Coils"/>
    </source>
</evidence>
<feature type="coiled-coil region" evidence="1">
    <location>
        <begin position="187"/>
        <end position="270"/>
    </location>
</feature>
<dbReference type="OrthoDB" id="10537374at2759"/>
<dbReference type="KEGG" id="pif:PITG_18393"/>